<feature type="compositionally biased region" description="Polar residues" evidence="1">
    <location>
        <begin position="61"/>
        <end position="72"/>
    </location>
</feature>
<evidence type="ECO:0000256" key="1">
    <source>
        <dbReference type="SAM" id="MobiDB-lite"/>
    </source>
</evidence>
<dbReference type="EMBL" id="QKRW01000093">
    <property type="protein sequence ID" value="RAL58211.1"/>
    <property type="molecule type" value="Genomic_DNA"/>
</dbReference>
<evidence type="ECO:0000313" key="3">
    <source>
        <dbReference type="Proteomes" id="UP000249056"/>
    </source>
</evidence>
<gene>
    <name evidence="2" type="ORF">DID88_002290</name>
</gene>
<reference evidence="2 3" key="1">
    <citation type="submission" date="2018-06" db="EMBL/GenBank/DDBJ databases">
        <title>Genome Sequence of the Brown Rot Fungal Pathogen Monilinia fructigena.</title>
        <authorList>
            <person name="Landi L."/>
            <person name="De Miccolis Angelini R.M."/>
            <person name="Pollastro S."/>
            <person name="Abate D."/>
            <person name="Faretra F."/>
            <person name="Romanazzi G."/>
        </authorList>
    </citation>
    <scope>NUCLEOTIDE SEQUENCE [LARGE SCALE GENOMIC DNA]</scope>
    <source>
        <strain evidence="2 3">Mfrg269</strain>
    </source>
</reference>
<feature type="compositionally biased region" description="Basic and acidic residues" evidence="1">
    <location>
        <begin position="43"/>
        <end position="58"/>
    </location>
</feature>
<feature type="region of interest" description="Disordered" evidence="1">
    <location>
        <begin position="28"/>
        <end position="72"/>
    </location>
</feature>
<keyword evidence="3" id="KW-1185">Reference proteome</keyword>
<proteinExistence type="predicted"/>
<organism evidence="2 3">
    <name type="scientific">Monilinia fructigena</name>
    <dbReference type="NCBI Taxonomy" id="38457"/>
    <lineage>
        <taxon>Eukaryota</taxon>
        <taxon>Fungi</taxon>
        <taxon>Dikarya</taxon>
        <taxon>Ascomycota</taxon>
        <taxon>Pezizomycotina</taxon>
        <taxon>Leotiomycetes</taxon>
        <taxon>Helotiales</taxon>
        <taxon>Sclerotiniaceae</taxon>
        <taxon>Monilinia</taxon>
    </lineage>
</organism>
<comment type="caution">
    <text evidence="2">The sequence shown here is derived from an EMBL/GenBank/DDBJ whole genome shotgun (WGS) entry which is preliminary data.</text>
</comment>
<protein>
    <submittedName>
        <fullName evidence="2">Uncharacterized protein</fullName>
    </submittedName>
</protein>
<sequence length="72" mass="7802">MVQGAVKASQFEASEEVAFIQNETEKTVNHVIESPSSDGFSGRGDRTPPEESKMKVETDDTLVTSGTVKNLE</sequence>
<accession>A0A395IDG2</accession>
<dbReference type="AlphaFoldDB" id="A0A395IDG2"/>
<dbReference type="Proteomes" id="UP000249056">
    <property type="component" value="Unassembled WGS sequence"/>
</dbReference>
<name>A0A395IDG2_9HELO</name>
<evidence type="ECO:0000313" key="2">
    <source>
        <dbReference type="EMBL" id="RAL58211.1"/>
    </source>
</evidence>